<dbReference type="AlphaFoldDB" id="A0A6M6JCK1"/>
<dbReference type="GO" id="GO:0016787">
    <property type="term" value="F:hydrolase activity"/>
    <property type="evidence" value="ECO:0007669"/>
    <property type="project" value="UniProtKB-KW"/>
</dbReference>
<keyword evidence="7" id="KW-1185">Reference proteome</keyword>
<evidence type="ECO:0000313" key="6">
    <source>
        <dbReference type="EMBL" id="QJY44800.1"/>
    </source>
</evidence>
<dbReference type="EMBL" id="CP053564">
    <property type="protein sequence ID" value="QJY44800.1"/>
    <property type="molecule type" value="Genomic_DNA"/>
</dbReference>
<dbReference type="PANTHER" id="PTHR43046">
    <property type="entry name" value="GDP-MANNOSE MANNOSYL HYDROLASE"/>
    <property type="match status" value="1"/>
</dbReference>
<dbReference type="PROSITE" id="PS51462">
    <property type="entry name" value="NUDIX"/>
    <property type="match status" value="1"/>
</dbReference>
<dbReference type="InterPro" id="IPR020476">
    <property type="entry name" value="Nudix_hydrolase"/>
</dbReference>
<dbReference type="Gene3D" id="3.90.79.10">
    <property type="entry name" value="Nucleoside Triphosphate Pyrophosphohydrolase"/>
    <property type="match status" value="1"/>
</dbReference>
<protein>
    <submittedName>
        <fullName evidence="6">NUDIX domain-containing protein</fullName>
    </submittedName>
</protein>
<feature type="domain" description="Nudix hydrolase" evidence="5">
    <location>
        <begin position="15"/>
        <end position="147"/>
    </location>
</feature>
<keyword evidence="3 4" id="KW-0378">Hydrolase</keyword>
<dbReference type="Proteomes" id="UP000505377">
    <property type="component" value="Chromosome"/>
</dbReference>
<evidence type="ECO:0000256" key="4">
    <source>
        <dbReference type="RuleBase" id="RU003476"/>
    </source>
</evidence>
<dbReference type="InterPro" id="IPR000086">
    <property type="entry name" value="NUDIX_hydrolase_dom"/>
</dbReference>
<organism evidence="6 7">
    <name type="scientific">Pseudonocardia broussonetiae</name>
    <dbReference type="NCBI Taxonomy" id="2736640"/>
    <lineage>
        <taxon>Bacteria</taxon>
        <taxon>Bacillati</taxon>
        <taxon>Actinomycetota</taxon>
        <taxon>Actinomycetes</taxon>
        <taxon>Pseudonocardiales</taxon>
        <taxon>Pseudonocardiaceae</taxon>
        <taxon>Pseudonocardia</taxon>
    </lineage>
</organism>
<comment type="cofactor">
    <cofactor evidence="1">
        <name>Mg(2+)</name>
        <dbReference type="ChEBI" id="CHEBI:18420"/>
    </cofactor>
</comment>
<dbReference type="PROSITE" id="PS00893">
    <property type="entry name" value="NUDIX_BOX"/>
    <property type="match status" value="1"/>
</dbReference>
<sequence length="156" mass="16778">MPKTDYLDDPSAPRPNSLVVGVTAFVQDDAGRVLLIERADNGQWALPGGGQEVGESTPAAAVRETLEETGIGIEITGLVGIYSYPGHVIAYDDGEVRQEFSICFRARQVGGSATTSDESTQVHWLEPAAIEGLAMHPRMRVRIEDGLRGDPQPYLG</sequence>
<dbReference type="RefSeq" id="WP_172154175.1">
    <property type="nucleotide sequence ID" value="NZ_CP053564.1"/>
</dbReference>
<evidence type="ECO:0000256" key="3">
    <source>
        <dbReference type="ARBA" id="ARBA00022801"/>
    </source>
</evidence>
<dbReference type="PRINTS" id="PR00502">
    <property type="entry name" value="NUDIXFAMILY"/>
</dbReference>
<accession>A0A6M6JCK1</accession>
<dbReference type="InterPro" id="IPR015797">
    <property type="entry name" value="NUDIX_hydrolase-like_dom_sf"/>
</dbReference>
<dbReference type="InterPro" id="IPR020084">
    <property type="entry name" value="NUDIX_hydrolase_CS"/>
</dbReference>
<proteinExistence type="inferred from homology"/>
<dbReference type="SUPFAM" id="SSF55811">
    <property type="entry name" value="Nudix"/>
    <property type="match status" value="1"/>
</dbReference>
<evidence type="ECO:0000259" key="5">
    <source>
        <dbReference type="PROSITE" id="PS51462"/>
    </source>
</evidence>
<reference evidence="6 7" key="1">
    <citation type="submission" date="2020-05" db="EMBL/GenBank/DDBJ databases">
        <authorList>
            <person name="Mo P."/>
        </authorList>
    </citation>
    <scope>NUCLEOTIDE SEQUENCE [LARGE SCALE GENOMIC DNA]</scope>
    <source>
        <strain evidence="6 7">Gen01</strain>
    </source>
</reference>
<gene>
    <name evidence="6" type="ORF">HOP40_02215</name>
</gene>
<evidence type="ECO:0000313" key="7">
    <source>
        <dbReference type="Proteomes" id="UP000505377"/>
    </source>
</evidence>
<name>A0A6M6JCK1_9PSEU</name>
<evidence type="ECO:0000256" key="1">
    <source>
        <dbReference type="ARBA" id="ARBA00001946"/>
    </source>
</evidence>
<comment type="similarity">
    <text evidence="2 4">Belongs to the Nudix hydrolase family.</text>
</comment>
<dbReference type="PANTHER" id="PTHR43046:SF16">
    <property type="entry name" value="ADP-RIBOSE PYROPHOSPHATASE YJHB-RELATED"/>
    <property type="match status" value="1"/>
</dbReference>
<dbReference type="KEGG" id="pbro:HOP40_02215"/>
<evidence type="ECO:0000256" key="2">
    <source>
        <dbReference type="ARBA" id="ARBA00005582"/>
    </source>
</evidence>
<dbReference type="Pfam" id="PF00293">
    <property type="entry name" value="NUDIX"/>
    <property type="match status" value="1"/>
</dbReference>